<accession>A0A3C0CC82</accession>
<dbReference type="Proteomes" id="UP000286598">
    <property type="component" value="Unassembled WGS sequence"/>
</dbReference>
<dbReference type="EMBL" id="QRNO01000107">
    <property type="protein sequence ID" value="RHK46727.1"/>
    <property type="molecule type" value="Genomic_DNA"/>
</dbReference>
<dbReference type="RefSeq" id="WP_022158957.1">
    <property type="nucleotide sequence ID" value="NZ_CAJLAM010000105.1"/>
</dbReference>
<gene>
    <name evidence="1" type="ORF">DW060_12900</name>
</gene>
<comment type="caution">
    <text evidence="1">The sequence shown here is derived from an EMBL/GenBank/DDBJ whole genome shotgun (WGS) entry which is preliminary data.</text>
</comment>
<proteinExistence type="predicted"/>
<evidence type="ECO:0000313" key="1">
    <source>
        <dbReference type="EMBL" id="RHK46727.1"/>
    </source>
</evidence>
<dbReference type="AlphaFoldDB" id="A0A3C0CC82"/>
<dbReference type="OrthoDB" id="1076381at2"/>
<name>A0A3C0CC82_9BACT</name>
<evidence type="ECO:0000313" key="2">
    <source>
        <dbReference type="Proteomes" id="UP000286598"/>
    </source>
</evidence>
<protein>
    <submittedName>
        <fullName evidence="1">Ribosome recycling factor</fullName>
    </submittedName>
</protein>
<keyword evidence="2" id="KW-1185">Reference proteome</keyword>
<organism evidence="1 2">
    <name type="scientific">Leyella stercorea</name>
    <dbReference type="NCBI Taxonomy" id="363265"/>
    <lineage>
        <taxon>Bacteria</taxon>
        <taxon>Pseudomonadati</taxon>
        <taxon>Bacteroidota</taxon>
        <taxon>Bacteroidia</taxon>
        <taxon>Bacteroidales</taxon>
        <taxon>Prevotellaceae</taxon>
        <taxon>Leyella</taxon>
    </lineage>
</organism>
<reference evidence="1 2" key="1">
    <citation type="submission" date="2018-08" db="EMBL/GenBank/DDBJ databases">
        <title>A genome reference for cultivated species of the human gut microbiota.</title>
        <authorList>
            <person name="Zou Y."/>
            <person name="Xue W."/>
            <person name="Luo G."/>
        </authorList>
    </citation>
    <scope>NUCLEOTIDE SEQUENCE [LARGE SCALE GENOMIC DNA]</scope>
    <source>
        <strain evidence="1 2">AF42-9</strain>
    </source>
</reference>
<sequence length="58" mass="6409">MSEAYIEDFLQKVESGLQEAQQHMLEEKALHNNSVVVSDGKGCVLEIPAKKILAQSHS</sequence>